<keyword evidence="13" id="KW-1185">Reference proteome</keyword>
<evidence type="ECO:0000256" key="6">
    <source>
        <dbReference type="PROSITE-ProRule" id="PRU00169"/>
    </source>
</evidence>
<dbReference type="InterPro" id="IPR036388">
    <property type="entry name" value="WH-like_DNA-bd_sf"/>
</dbReference>
<evidence type="ECO:0000256" key="2">
    <source>
        <dbReference type="ARBA" id="ARBA00023012"/>
    </source>
</evidence>
<dbReference type="SMART" id="SM00862">
    <property type="entry name" value="Trans_reg_C"/>
    <property type="match status" value="1"/>
</dbReference>
<dbReference type="GO" id="GO:0000976">
    <property type="term" value="F:transcription cis-regulatory region binding"/>
    <property type="evidence" value="ECO:0007669"/>
    <property type="project" value="TreeGrafter"/>
</dbReference>
<evidence type="ECO:0000259" key="8">
    <source>
        <dbReference type="PROSITE" id="PS50110"/>
    </source>
</evidence>
<dbReference type="PANTHER" id="PTHR48111">
    <property type="entry name" value="REGULATOR OF RPOS"/>
    <property type="match status" value="1"/>
</dbReference>
<dbReference type="Gene3D" id="1.10.10.10">
    <property type="entry name" value="Winged helix-like DNA-binding domain superfamily/Winged helix DNA-binding domain"/>
    <property type="match status" value="1"/>
</dbReference>
<keyword evidence="1 6" id="KW-0597">Phosphoprotein</keyword>
<dbReference type="SUPFAM" id="SSF52172">
    <property type="entry name" value="CheY-like"/>
    <property type="match status" value="1"/>
</dbReference>
<feature type="domain" description="Response regulatory" evidence="8">
    <location>
        <begin position="2"/>
        <end position="116"/>
    </location>
</feature>
<dbReference type="GO" id="GO:0006355">
    <property type="term" value="P:regulation of DNA-templated transcription"/>
    <property type="evidence" value="ECO:0007669"/>
    <property type="project" value="InterPro"/>
</dbReference>
<dbReference type="CDD" id="cd00156">
    <property type="entry name" value="REC"/>
    <property type="match status" value="1"/>
</dbReference>
<dbReference type="InterPro" id="IPR011006">
    <property type="entry name" value="CheY-like_superfamily"/>
</dbReference>
<keyword evidence="2" id="KW-0902">Two-component regulatory system</keyword>
<proteinExistence type="predicted"/>
<dbReference type="GO" id="GO:0000156">
    <property type="term" value="F:phosphorelay response regulator activity"/>
    <property type="evidence" value="ECO:0007669"/>
    <property type="project" value="TreeGrafter"/>
</dbReference>
<reference evidence="11 12" key="2">
    <citation type="submission" date="2018-11" db="EMBL/GenBank/DDBJ databases">
        <title>Genomic Encyclopedia of Type Strains, Phase IV (KMG-IV): sequencing the most valuable type-strain genomes for metagenomic binning, comparative biology and taxonomic classification.</title>
        <authorList>
            <person name="Goeker M."/>
        </authorList>
    </citation>
    <scope>NUCLEOTIDE SEQUENCE [LARGE SCALE GENOMIC DNA]</scope>
    <source>
        <strain evidence="11 12">DSM 27783</strain>
    </source>
</reference>
<feature type="modified residue" description="4-aspartylphosphate" evidence="6">
    <location>
        <position position="51"/>
    </location>
</feature>
<evidence type="ECO:0000256" key="3">
    <source>
        <dbReference type="ARBA" id="ARBA00023015"/>
    </source>
</evidence>
<dbReference type="Pfam" id="PF00072">
    <property type="entry name" value="Response_reg"/>
    <property type="match status" value="1"/>
</dbReference>
<evidence type="ECO:0000313" key="13">
    <source>
        <dbReference type="Proteomes" id="UP000298805"/>
    </source>
</evidence>
<dbReference type="InterPro" id="IPR001867">
    <property type="entry name" value="OmpR/PhoB-type_DNA-bd"/>
</dbReference>
<evidence type="ECO:0000256" key="4">
    <source>
        <dbReference type="ARBA" id="ARBA00023125"/>
    </source>
</evidence>
<feature type="DNA-binding region" description="OmpR/PhoB-type" evidence="7">
    <location>
        <begin position="120"/>
        <end position="214"/>
    </location>
</feature>
<reference evidence="13" key="1">
    <citation type="submission" date="2018-03" db="EMBL/GenBank/DDBJ databases">
        <title>A comparative analysis of the Nautiliaceae.</title>
        <authorList>
            <person name="Grosche A."/>
            <person name="Smedile F."/>
            <person name="Vetriani C."/>
        </authorList>
    </citation>
    <scope>NUCLEOTIDE SEQUENCE [LARGE SCALE GENOMIC DNA]</scope>
    <source>
        <strain evidence="13">TB6</strain>
    </source>
</reference>
<keyword evidence="3" id="KW-0805">Transcription regulation</keyword>
<dbReference type="InterPro" id="IPR001789">
    <property type="entry name" value="Sig_transdc_resp-reg_receiver"/>
</dbReference>
<dbReference type="EMBL" id="CP027432">
    <property type="protein sequence ID" value="QCI28665.1"/>
    <property type="molecule type" value="Genomic_DNA"/>
</dbReference>
<dbReference type="PROSITE" id="PS51755">
    <property type="entry name" value="OMPR_PHOB"/>
    <property type="match status" value="1"/>
</dbReference>
<dbReference type="RefSeq" id="WP_123351521.1">
    <property type="nucleotide sequence ID" value="NZ_CP027432.2"/>
</dbReference>
<evidence type="ECO:0000256" key="1">
    <source>
        <dbReference type="ARBA" id="ARBA00022553"/>
    </source>
</evidence>
<dbReference type="PANTHER" id="PTHR48111:SF21">
    <property type="entry name" value="DNA-BINDING DUAL MASTER TRANSCRIPTIONAL REGULATOR RPAA"/>
    <property type="match status" value="1"/>
</dbReference>
<evidence type="ECO:0000313" key="10">
    <source>
        <dbReference type="EMBL" id="QCI28665.1"/>
    </source>
</evidence>
<evidence type="ECO:0000256" key="5">
    <source>
        <dbReference type="ARBA" id="ARBA00023163"/>
    </source>
</evidence>
<dbReference type="Gene3D" id="3.40.50.2300">
    <property type="match status" value="1"/>
</dbReference>
<sequence length="216" mass="25482">MKILLVEDDDFIGESIKEYLEMQGNKVDYFSSPTKALETIYPSHYDIFLLDINMPEINGYEFYEELKNYTSDVPVIFITAYSDIDHVEKAFKLGAADYIKKPFELKELELRIKRLVFKNTNRIKITDNYSFDLGKLKLFYNDEEVELTQNERYFLEILVKNIGQVVDMSTLRDYVWEGKDICDNTIRTQVKKLRSKLKENFIKNVRGSGYKIEKNG</sequence>
<dbReference type="AlphaFoldDB" id="A0AAJ4RDF9"/>
<evidence type="ECO:0000259" key="9">
    <source>
        <dbReference type="PROSITE" id="PS51755"/>
    </source>
</evidence>
<protein>
    <submittedName>
        <fullName evidence="11">DNA-binding response OmpR family regulator</fullName>
    </submittedName>
    <submittedName>
        <fullName evidence="10">Response regulator transcription factor</fullName>
    </submittedName>
</protein>
<evidence type="ECO:0000313" key="12">
    <source>
        <dbReference type="Proteomes" id="UP000272781"/>
    </source>
</evidence>
<dbReference type="Proteomes" id="UP000298805">
    <property type="component" value="Chromosome"/>
</dbReference>
<evidence type="ECO:0000313" key="11">
    <source>
        <dbReference type="EMBL" id="ROR40606.1"/>
    </source>
</evidence>
<name>A0AAJ4RDF9_9BACT</name>
<keyword evidence="5" id="KW-0804">Transcription</keyword>
<dbReference type="GO" id="GO:0005829">
    <property type="term" value="C:cytosol"/>
    <property type="evidence" value="ECO:0007669"/>
    <property type="project" value="TreeGrafter"/>
</dbReference>
<feature type="domain" description="OmpR/PhoB-type" evidence="9">
    <location>
        <begin position="120"/>
        <end position="214"/>
    </location>
</feature>
<dbReference type="Pfam" id="PF00486">
    <property type="entry name" value="Trans_reg_C"/>
    <property type="match status" value="1"/>
</dbReference>
<dbReference type="InterPro" id="IPR039420">
    <property type="entry name" value="WalR-like"/>
</dbReference>
<dbReference type="SMART" id="SM00448">
    <property type="entry name" value="REC"/>
    <property type="match status" value="1"/>
</dbReference>
<evidence type="ECO:0000256" key="7">
    <source>
        <dbReference type="PROSITE-ProRule" id="PRU01091"/>
    </source>
</evidence>
<dbReference type="Proteomes" id="UP000272781">
    <property type="component" value="Unassembled WGS sequence"/>
</dbReference>
<organism evidence="11 12">
    <name type="scientific">Caminibacter pacificus</name>
    <dbReference type="NCBI Taxonomy" id="1424653"/>
    <lineage>
        <taxon>Bacteria</taxon>
        <taxon>Pseudomonadati</taxon>
        <taxon>Campylobacterota</taxon>
        <taxon>Epsilonproteobacteria</taxon>
        <taxon>Nautiliales</taxon>
        <taxon>Nautiliaceae</taxon>
        <taxon>Caminibacter</taxon>
    </lineage>
</organism>
<dbReference type="GO" id="GO:0032993">
    <property type="term" value="C:protein-DNA complex"/>
    <property type="evidence" value="ECO:0007669"/>
    <property type="project" value="TreeGrafter"/>
</dbReference>
<dbReference type="PROSITE" id="PS50110">
    <property type="entry name" value="RESPONSE_REGULATORY"/>
    <property type="match status" value="1"/>
</dbReference>
<dbReference type="EMBL" id="RJVK01000001">
    <property type="protein sequence ID" value="ROR40606.1"/>
    <property type="molecule type" value="Genomic_DNA"/>
</dbReference>
<accession>A0AAJ4RDF9</accession>
<keyword evidence="4 7" id="KW-0238">DNA-binding</keyword>
<reference evidence="10" key="3">
    <citation type="submission" date="2019-06" db="EMBL/GenBank/DDBJ databases">
        <title>A comparative analysis of the Nautiliaceae.</title>
        <authorList>
            <person name="Grosche A."/>
            <person name="Smedile F."/>
            <person name="Vetriani C."/>
        </authorList>
    </citation>
    <scope>NUCLEOTIDE SEQUENCE</scope>
    <source>
        <strain evidence="10">TB6</strain>
    </source>
</reference>
<gene>
    <name evidence="10" type="ORF">C6V80_06695</name>
    <name evidence="11" type="ORF">EDC58_0085</name>
</gene>
<dbReference type="CDD" id="cd00383">
    <property type="entry name" value="trans_reg_C"/>
    <property type="match status" value="1"/>
</dbReference>